<gene>
    <name evidence="3" type="ORF">CKAH01_17945</name>
</gene>
<comment type="caution">
    <text evidence="3">The sequence shown here is derived from an EMBL/GenBank/DDBJ whole genome shotgun (WGS) entry which is preliminary data.</text>
</comment>
<dbReference type="Pfam" id="PF26082">
    <property type="entry name" value="zf-C2H2_AcuF"/>
    <property type="match status" value="1"/>
</dbReference>
<reference evidence="3" key="1">
    <citation type="submission" date="2023-02" db="EMBL/GenBank/DDBJ databases">
        <title>Colletotrichum kahawae CIFC_Que2 genome sequencing and assembly.</title>
        <authorList>
            <person name="Baroncelli R."/>
        </authorList>
    </citation>
    <scope>NUCLEOTIDE SEQUENCE</scope>
    <source>
        <strain evidence="3">CIFC_Que2</strain>
    </source>
</reference>
<evidence type="ECO:0000259" key="2">
    <source>
        <dbReference type="SMART" id="SM00355"/>
    </source>
</evidence>
<accession>A0AAD9YAL6</accession>
<name>A0AAD9YAL6_COLKA</name>
<evidence type="ECO:0000256" key="1">
    <source>
        <dbReference type="SAM" id="MobiDB-lite"/>
    </source>
</evidence>
<sequence>MIIDGVSLGYEERFECPYCRTICSVRDRYEWKQHVFSDLQPYICTFQDCEQPLRLFETRGAWFKHELEAHRQRWSCMFCNLPNYSKSPDDLQKHFEESHSGNVTSHQLPWVLKACERLQEDDIISCCLCEEWIPTPTSPNNLKSFSLHLARHLQQISLASIPLHIKGLEMRDITEESKSKDNTQSFADKVATSLPRNQVQEETRGGSTQQSSRSEEIAKTTSVTTGQRAGPAEVKESAPSRSPWTSVPLPSAASRGPKGNPKRGSTTYTWVWYCVSSSSLY</sequence>
<dbReference type="PANTHER" id="PTHR35391:SF7">
    <property type="entry name" value="C2H2-TYPE DOMAIN-CONTAINING PROTEIN"/>
    <property type="match status" value="1"/>
</dbReference>
<feature type="domain" description="C2H2-type" evidence="2">
    <location>
        <begin position="124"/>
        <end position="152"/>
    </location>
</feature>
<keyword evidence="4" id="KW-1185">Reference proteome</keyword>
<dbReference type="Proteomes" id="UP001281614">
    <property type="component" value="Unassembled WGS sequence"/>
</dbReference>
<dbReference type="PANTHER" id="PTHR35391">
    <property type="entry name" value="C2H2-TYPE DOMAIN-CONTAINING PROTEIN-RELATED"/>
    <property type="match status" value="1"/>
</dbReference>
<dbReference type="InterPro" id="IPR058925">
    <property type="entry name" value="zf-C2H2_AcuF"/>
</dbReference>
<feature type="region of interest" description="Disordered" evidence="1">
    <location>
        <begin position="175"/>
        <end position="264"/>
    </location>
</feature>
<feature type="domain" description="C2H2-type" evidence="2">
    <location>
        <begin position="42"/>
        <end position="70"/>
    </location>
</feature>
<dbReference type="SMART" id="SM00355">
    <property type="entry name" value="ZnF_C2H2"/>
    <property type="match status" value="3"/>
</dbReference>
<evidence type="ECO:0000313" key="3">
    <source>
        <dbReference type="EMBL" id="KAK2750547.1"/>
    </source>
</evidence>
<dbReference type="InterPro" id="IPR013087">
    <property type="entry name" value="Znf_C2H2_type"/>
</dbReference>
<dbReference type="AlphaFoldDB" id="A0AAD9YAL6"/>
<evidence type="ECO:0000313" key="4">
    <source>
        <dbReference type="Proteomes" id="UP001281614"/>
    </source>
</evidence>
<dbReference type="EMBL" id="VYYT01000271">
    <property type="protein sequence ID" value="KAK2750547.1"/>
    <property type="molecule type" value="Genomic_DNA"/>
</dbReference>
<feature type="domain" description="C2H2-type" evidence="2">
    <location>
        <begin position="74"/>
        <end position="99"/>
    </location>
</feature>
<proteinExistence type="predicted"/>
<protein>
    <submittedName>
        <fullName evidence="3">Ankyrin repeat protein</fullName>
    </submittedName>
</protein>
<organism evidence="3 4">
    <name type="scientific">Colletotrichum kahawae</name>
    <name type="common">Coffee berry disease fungus</name>
    <dbReference type="NCBI Taxonomy" id="34407"/>
    <lineage>
        <taxon>Eukaryota</taxon>
        <taxon>Fungi</taxon>
        <taxon>Dikarya</taxon>
        <taxon>Ascomycota</taxon>
        <taxon>Pezizomycotina</taxon>
        <taxon>Sordariomycetes</taxon>
        <taxon>Hypocreomycetidae</taxon>
        <taxon>Glomerellales</taxon>
        <taxon>Glomerellaceae</taxon>
        <taxon>Colletotrichum</taxon>
        <taxon>Colletotrichum gloeosporioides species complex</taxon>
    </lineage>
</organism>